<evidence type="ECO:0000256" key="2">
    <source>
        <dbReference type="ARBA" id="ARBA00008583"/>
    </source>
</evidence>
<dbReference type="FunFam" id="1.20.1740.10:FF:000001">
    <property type="entry name" value="Amino acid permease"/>
    <property type="match status" value="1"/>
</dbReference>
<evidence type="ECO:0000313" key="12">
    <source>
        <dbReference type="Proteomes" id="UP000295511"/>
    </source>
</evidence>
<evidence type="ECO:0000256" key="7">
    <source>
        <dbReference type="ARBA" id="ARBA00023136"/>
    </source>
</evidence>
<keyword evidence="7 9" id="KW-0472">Membrane</keyword>
<feature type="transmembrane region" description="Helical" evidence="9">
    <location>
        <begin position="61"/>
        <end position="82"/>
    </location>
</feature>
<comment type="similarity">
    <text evidence="2">Belongs to the amino acid-polyamine-organocation (APC) superfamily. Amino acid transporter (AAT) (TC 2.A.3.1) family.</text>
</comment>
<dbReference type="GO" id="GO:0055085">
    <property type="term" value="P:transmembrane transport"/>
    <property type="evidence" value="ECO:0007669"/>
    <property type="project" value="InterPro"/>
</dbReference>
<reference evidence="11 12" key="1">
    <citation type="submission" date="2019-03" db="EMBL/GenBank/DDBJ databases">
        <title>Whole genome sequence of Arthrobacter sp JH1-1.</title>
        <authorList>
            <person name="Trinh H.N."/>
        </authorList>
    </citation>
    <scope>NUCLEOTIDE SEQUENCE [LARGE SCALE GENOMIC DNA]</scope>
    <source>
        <strain evidence="11 12">JH1-1</strain>
    </source>
</reference>
<comment type="subcellular location">
    <subcellularLocation>
        <location evidence="1">Membrane</location>
        <topology evidence="1">Multi-pass membrane protein</topology>
    </subcellularLocation>
</comment>
<evidence type="ECO:0000259" key="10">
    <source>
        <dbReference type="Pfam" id="PF00324"/>
    </source>
</evidence>
<feature type="domain" description="Amino acid permease/ SLC12A" evidence="10">
    <location>
        <begin position="31"/>
        <end position="470"/>
    </location>
</feature>
<gene>
    <name evidence="11" type="ORF">E1809_00490</name>
</gene>
<name>A0A4R5L077_9MICC</name>
<dbReference type="AlphaFoldDB" id="A0A4R5L077"/>
<evidence type="ECO:0000256" key="9">
    <source>
        <dbReference type="SAM" id="Phobius"/>
    </source>
</evidence>
<proteinExistence type="inferred from homology"/>
<feature type="transmembrane region" description="Helical" evidence="9">
    <location>
        <begin position="420"/>
        <end position="438"/>
    </location>
</feature>
<dbReference type="GO" id="GO:0006865">
    <property type="term" value="P:amino acid transport"/>
    <property type="evidence" value="ECO:0007669"/>
    <property type="project" value="UniProtKB-KW"/>
</dbReference>
<sequence length="495" mass="52460">MSTADPVQERTPSVHPDEQAGYKKGLSNRQVQMIGIGGAIGTGLFLGAGGRLASAGPILPIIYAICGIFAFFVLRALGELVLHRPSSGSFVSYAREFFGEKAAFVSGWVYAISWALTAIVDITAIAVYFHYWTAFSSVPQWILALAALSVVTAVNLISVKLFGELEFWFSVIKVGALVTFLLVGGIFFAGNFPVAGHAPGFSLLSENGGLLPNGILPAVVIVQGIVFAYAGIDLIGVAAGETKNPEKVMPKAVNAVIFRIAVFYVGSTALLSLLLPFNAYKAGESPFVTFFTAIGVPGAGDVMNFVVLTAALSSLNAGLYSTGRIYRSMAQTGAAPRFMERMSRGGVPYGGILFTAAFTLLGVGLNAIVPAMAFEIALNATALAILCTWGTIVLCQLKLFRLSKLGVMNRPSFRMLGAPWTSYLTLAFLAGVLLLMLFDFPVGTYTVASLAIFIPALIAGWFAVRKRVNELAVTNLGSHALPVLSHPHDNNPKES</sequence>
<keyword evidence="3" id="KW-0813">Transport</keyword>
<evidence type="ECO:0000256" key="6">
    <source>
        <dbReference type="ARBA" id="ARBA00022989"/>
    </source>
</evidence>
<feature type="transmembrane region" description="Helical" evidence="9">
    <location>
        <begin position="141"/>
        <end position="162"/>
    </location>
</feature>
<dbReference type="GO" id="GO:0016020">
    <property type="term" value="C:membrane"/>
    <property type="evidence" value="ECO:0007669"/>
    <property type="project" value="UniProtKB-SubCell"/>
</dbReference>
<feature type="transmembrane region" description="Helical" evidence="9">
    <location>
        <begin position="103"/>
        <end position="129"/>
    </location>
</feature>
<feature type="transmembrane region" description="Helical" evidence="9">
    <location>
        <begin position="347"/>
        <end position="370"/>
    </location>
</feature>
<feature type="transmembrane region" description="Helical" evidence="9">
    <location>
        <begin position="376"/>
        <end position="399"/>
    </location>
</feature>
<comment type="caution">
    <text evidence="11">The sequence shown here is derived from an EMBL/GenBank/DDBJ whole genome shotgun (WGS) entry which is preliminary data.</text>
</comment>
<evidence type="ECO:0000256" key="5">
    <source>
        <dbReference type="ARBA" id="ARBA00022970"/>
    </source>
</evidence>
<dbReference type="PIRSF" id="PIRSF006060">
    <property type="entry name" value="AA_transporter"/>
    <property type="match status" value="1"/>
</dbReference>
<feature type="transmembrane region" description="Helical" evidence="9">
    <location>
        <begin position="215"/>
        <end position="240"/>
    </location>
</feature>
<dbReference type="EMBL" id="SMRU01000001">
    <property type="protein sequence ID" value="TDG01611.1"/>
    <property type="molecule type" value="Genomic_DNA"/>
</dbReference>
<keyword evidence="12" id="KW-1185">Reference proteome</keyword>
<evidence type="ECO:0000256" key="8">
    <source>
        <dbReference type="SAM" id="MobiDB-lite"/>
    </source>
</evidence>
<feature type="transmembrane region" description="Helical" evidence="9">
    <location>
        <begin position="444"/>
        <end position="464"/>
    </location>
</feature>
<dbReference type="Proteomes" id="UP000295511">
    <property type="component" value="Unassembled WGS sequence"/>
</dbReference>
<dbReference type="Pfam" id="PF00324">
    <property type="entry name" value="AA_permease"/>
    <property type="match status" value="1"/>
</dbReference>
<feature type="transmembrane region" description="Helical" evidence="9">
    <location>
        <begin position="252"/>
        <end position="275"/>
    </location>
</feature>
<evidence type="ECO:0000256" key="4">
    <source>
        <dbReference type="ARBA" id="ARBA00022692"/>
    </source>
</evidence>
<evidence type="ECO:0000256" key="1">
    <source>
        <dbReference type="ARBA" id="ARBA00004141"/>
    </source>
</evidence>
<dbReference type="PANTHER" id="PTHR43495:SF1">
    <property type="entry name" value="L-ASPARAGINE PERMEASE"/>
    <property type="match status" value="1"/>
</dbReference>
<dbReference type="InterPro" id="IPR004841">
    <property type="entry name" value="AA-permease/SLC12A_dom"/>
</dbReference>
<keyword evidence="4 9" id="KW-0812">Transmembrane</keyword>
<dbReference type="OrthoDB" id="5297508at2"/>
<evidence type="ECO:0000313" key="11">
    <source>
        <dbReference type="EMBL" id="TDG01611.1"/>
    </source>
</evidence>
<evidence type="ECO:0000256" key="3">
    <source>
        <dbReference type="ARBA" id="ARBA00022448"/>
    </source>
</evidence>
<keyword evidence="5" id="KW-0029">Amino-acid transport</keyword>
<accession>A0A4R5L077</accession>
<feature type="transmembrane region" description="Helical" evidence="9">
    <location>
        <begin position="174"/>
        <end position="195"/>
    </location>
</feature>
<dbReference type="Gene3D" id="1.20.1740.10">
    <property type="entry name" value="Amino acid/polyamine transporter I"/>
    <property type="match status" value="1"/>
</dbReference>
<dbReference type="RefSeq" id="WP_133202285.1">
    <property type="nucleotide sequence ID" value="NZ_SMRU01000001.1"/>
</dbReference>
<feature type="transmembrane region" description="Helical" evidence="9">
    <location>
        <begin position="287"/>
        <end position="320"/>
    </location>
</feature>
<feature type="region of interest" description="Disordered" evidence="8">
    <location>
        <begin position="1"/>
        <end position="21"/>
    </location>
</feature>
<organism evidence="11 12">
    <name type="scientific">Arthrobacter terricola</name>
    <dbReference type="NCBI Taxonomy" id="2547396"/>
    <lineage>
        <taxon>Bacteria</taxon>
        <taxon>Bacillati</taxon>
        <taxon>Actinomycetota</taxon>
        <taxon>Actinomycetes</taxon>
        <taxon>Micrococcales</taxon>
        <taxon>Micrococcaceae</taxon>
        <taxon>Arthrobacter</taxon>
    </lineage>
</organism>
<keyword evidence="6 9" id="KW-1133">Transmembrane helix</keyword>
<feature type="transmembrane region" description="Helical" evidence="9">
    <location>
        <begin position="31"/>
        <end position="49"/>
    </location>
</feature>
<dbReference type="PANTHER" id="PTHR43495">
    <property type="entry name" value="GABA PERMEASE"/>
    <property type="match status" value="1"/>
</dbReference>
<protein>
    <submittedName>
        <fullName evidence="11">Amino acid permease</fullName>
    </submittedName>
</protein>